<reference evidence="1 2" key="1">
    <citation type="journal article" date="2014" name="Genome Biol. Evol.">
        <title>The secreted proteins of Achlya hypogyna and Thraustotheca clavata identify the ancestral oomycete secretome and reveal gene acquisitions by horizontal gene transfer.</title>
        <authorList>
            <person name="Misner I."/>
            <person name="Blouin N."/>
            <person name="Leonard G."/>
            <person name="Richards T.A."/>
            <person name="Lane C.E."/>
        </authorList>
    </citation>
    <scope>NUCLEOTIDE SEQUENCE [LARGE SCALE GENOMIC DNA]</scope>
    <source>
        <strain evidence="1 2">ATCC 48635</strain>
    </source>
</reference>
<accession>A0A1V9YM37</accession>
<dbReference type="EMBL" id="JNBR01001483">
    <property type="protein sequence ID" value="OQR86783.1"/>
    <property type="molecule type" value="Genomic_DNA"/>
</dbReference>
<comment type="caution">
    <text evidence="1">The sequence shown here is derived from an EMBL/GenBank/DDBJ whole genome shotgun (WGS) entry which is preliminary data.</text>
</comment>
<proteinExistence type="predicted"/>
<evidence type="ECO:0000313" key="1">
    <source>
        <dbReference type="EMBL" id="OQR86783.1"/>
    </source>
</evidence>
<organism evidence="1 2">
    <name type="scientific">Achlya hypogyna</name>
    <name type="common">Oomycete</name>
    <name type="synonym">Protoachlya hypogyna</name>
    <dbReference type="NCBI Taxonomy" id="1202772"/>
    <lineage>
        <taxon>Eukaryota</taxon>
        <taxon>Sar</taxon>
        <taxon>Stramenopiles</taxon>
        <taxon>Oomycota</taxon>
        <taxon>Saprolegniomycetes</taxon>
        <taxon>Saprolegniales</taxon>
        <taxon>Achlyaceae</taxon>
        <taxon>Achlya</taxon>
    </lineage>
</organism>
<protein>
    <submittedName>
        <fullName evidence="1">Uncharacterized protein</fullName>
    </submittedName>
</protein>
<gene>
    <name evidence="1" type="ORF">ACHHYP_09974</name>
</gene>
<dbReference type="AlphaFoldDB" id="A0A1V9YM37"/>
<name>A0A1V9YM37_ACHHY</name>
<dbReference type="Proteomes" id="UP000243579">
    <property type="component" value="Unassembled WGS sequence"/>
</dbReference>
<keyword evidence="2" id="KW-1185">Reference proteome</keyword>
<evidence type="ECO:0000313" key="2">
    <source>
        <dbReference type="Proteomes" id="UP000243579"/>
    </source>
</evidence>
<sequence length="75" mass="8519">MAELRLKISVAFNDHVSEKTWLGAYAKVQATEDKYFRSMEVDVLADNDEDDPDDNIEDTDHLADALVADDVEFLE</sequence>